<organism evidence="1 2">
    <name type="scientific">Melia azedarach</name>
    <name type="common">Chinaberry tree</name>
    <dbReference type="NCBI Taxonomy" id="155640"/>
    <lineage>
        <taxon>Eukaryota</taxon>
        <taxon>Viridiplantae</taxon>
        <taxon>Streptophyta</taxon>
        <taxon>Embryophyta</taxon>
        <taxon>Tracheophyta</taxon>
        <taxon>Spermatophyta</taxon>
        <taxon>Magnoliopsida</taxon>
        <taxon>eudicotyledons</taxon>
        <taxon>Gunneridae</taxon>
        <taxon>Pentapetalae</taxon>
        <taxon>rosids</taxon>
        <taxon>malvids</taxon>
        <taxon>Sapindales</taxon>
        <taxon>Meliaceae</taxon>
        <taxon>Melia</taxon>
    </lineage>
</organism>
<sequence length="455" mass="50955">MKMEVEIISKEFIKPSSPTPLHLKDHKLSFLDLYFGSNAYIPLVLYYPFNQDTGFSSYNVHRDVSKRLQILRQSLSETLSRFYPLAGRIKDSYFIECNDEGVYFAEAKVKCPLNEFLKHYNLSLISNFLPDLPKPKPGPGNCVASVQATAFSCGGIVVGIMVAHTVADGTAFSSFLKSWALTALKDTEKVMSPKFNASSIFPSNDAYPRAVSSSPLLVQPTKVGKFITRRFVFDALAIANLKAKAATSSSVQNPTRVEVVTALFGKCFKAVLKESYGSNKSFLLAHAVNLRRKARPPFSEYFMGNCFGVVPFICKAEEETELHNSVCKFREALAKLNEDFVNSLQGDGGLVNFIEAIKRERETYYTNPIDMIVCSSWCNFGFYDLDFGWGKPVWVSPLDFTQVGANSNTIVFMDTKDRNGIEAWVVLQEEQMVILERDKEFLAFATLDPSPLNED</sequence>
<evidence type="ECO:0000313" key="1">
    <source>
        <dbReference type="EMBL" id="KAJ4723781.1"/>
    </source>
</evidence>
<reference evidence="1 2" key="1">
    <citation type="journal article" date="2023" name="Science">
        <title>Complex scaffold remodeling in plant triterpene biosynthesis.</title>
        <authorList>
            <person name="De La Pena R."/>
            <person name="Hodgson H."/>
            <person name="Liu J.C."/>
            <person name="Stephenson M.J."/>
            <person name="Martin A.C."/>
            <person name="Owen C."/>
            <person name="Harkess A."/>
            <person name="Leebens-Mack J."/>
            <person name="Jimenez L.E."/>
            <person name="Osbourn A."/>
            <person name="Sattely E.S."/>
        </authorList>
    </citation>
    <scope>NUCLEOTIDE SEQUENCE [LARGE SCALE GENOMIC DNA]</scope>
    <source>
        <strain evidence="2">cv. JPN11</strain>
        <tissue evidence="1">Leaf</tissue>
    </source>
</reference>
<dbReference type="EMBL" id="CM051396">
    <property type="protein sequence ID" value="KAJ4723781.1"/>
    <property type="molecule type" value="Genomic_DNA"/>
</dbReference>
<name>A0ACC1YK21_MELAZ</name>
<keyword evidence="2" id="KW-1185">Reference proteome</keyword>
<evidence type="ECO:0000313" key="2">
    <source>
        <dbReference type="Proteomes" id="UP001164539"/>
    </source>
</evidence>
<gene>
    <name evidence="1" type="ORF">OWV82_007106</name>
</gene>
<protein>
    <submittedName>
        <fullName evidence="1">Vinorine synthase-like</fullName>
    </submittedName>
</protein>
<dbReference type="Proteomes" id="UP001164539">
    <property type="component" value="Chromosome 3"/>
</dbReference>
<accession>A0ACC1YK21</accession>
<proteinExistence type="predicted"/>
<comment type="caution">
    <text evidence="1">The sequence shown here is derived from an EMBL/GenBank/DDBJ whole genome shotgun (WGS) entry which is preliminary data.</text>
</comment>